<proteinExistence type="inferred from homology"/>
<dbReference type="GO" id="GO:0016829">
    <property type="term" value="F:lyase activity"/>
    <property type="evidence" value="ECO:0007669"/>
    <property type="project" value="InterPro"/>
</dbReference>
<sequence length="456" mass="47447">MLGRAAASTRAGRLPEKVRDHTALLFIDVLASMAVGSGRHAHERTRELFLSAPGGTGPATVLGRVEGASAAEAIVLNATLPTVYQLDEGHRVSRGHPAIHIVPTALATAEAGGAGVPQLLAAVAAGYEVAARVGMALGGTVPEIHPHGNWGAIGAAVAAAHLMADGEEKTLVNAIDIAAGLVGYHDRRPAREGAGTHHLWAAVGAHTGFLAATAAVAGMTGVPATLETAVLPRAGAAPQPDLLHAGRTVDGEWARWTILENYVKFWPACAHTHTAIGATLELLRKENVSAGDIESIDITTFRAAAVLDDPAPRTELAARFSIPAVVAAAILDQSFGLESISEARLKDPAWRALAGRVSVQHDPVHDEGYPDRGRPLVMRVRLGDGRVLRHHALRSHGDPESPASADEVQGKARRLFAHRFGSAAAARIMAEATGFAEATDLTGLVEALRAAARTGR</sequence>
<dbReference type="InterPro" id="IPR045336">
    <property type="entry name" value="MmgE_PrpD_N"/>
</dbReference>
<dbReference type="Gene3D" id="1.10.4100.10">
    <property type="entry name" value="2-methylcitrate dehydratase PrpD"/>
    <property type="match status" value="1"/>
</dbReference>
<evidence type="ECO:0000259" key="3">
    <source>
        <dbReference type="Pfam" id="PF19305"/>
    </source>
</evidence>
<dbReference type="PANTHER" id="PTHR16943">
    <property type="entry name" value="2-METHYLCITRATE DEHYDRATASE-RELATED"/>
    <property type="match status" value="1"/>
</dbReference>
<dbReference type="SUPFAM" id="SSF103378">
    <property type="entry name" value="2-methylcitrate dehydratase PrpD"/>
    <property type="match status" value="1"/>
</dbReference>
<evidence type="ECO:0000256" key="1">
    <source>
        <dbReference type="ARBA" id="ARBA00006174"/>
    </source>
</evidence>
<dbReference type="Proteomes" id="UP000616114">
    <property type="component" value="Unassembled WGS sequence"/>
</dbReference>
<feature type="domain" description="MmgE/PrpD N-terminal" evidence="2">
    <location>
        <begin position="4"/>
        <end position="227"/>
    </location>
</feature>
<keyword evidence="5" id="KW-1185">Reference proteome</keyword>
<comment type="caution">
    <text evidence="4">The sequence shown here is derived from an EMBL/GenBank/DDBJ whole genome shotgun (WGS) entry which is preliminary data.</text>
</comment>
<evidence type="ECO:0000313" key="4">
    <source>
        <dbReference type="EMBL" id="GGA15071.1"/>
    </source>
</evidence>
<dbReference type="Pfam" id="PF19305">
    <property type="entry name" value="MmgE_PrpD_C"/>
    <property type="match status" value="1"/>
</dbReference>
<reference evidence="4" key="1">
    <citation type="journal article" date="2014" name="Int. J. Syst. Evol. Microbiol.">
        <title>Complete genome sequence of Corynebacterium casei LMG S-19264T (=DSM 44701T), isolated from a smear-ripened cheese.</title>
        <authorList>
            <consortium name="US DOE Joint Genome Institute (JGI-PGF)"/>
            <person name="Walter F."/>
            <person name="Albersmeier A."/>
            <person name="Kalinowski J."/>
            <person name="Ruckert C."/>
        </authorList>
    </citation>
    <scope>NUCLEOTIDE SEQUENCE</scope>
    <source>
        <strain evidence="4">CGMCC 1.12785</strain>
    </source>
</reference>
<dbReference type="InterPro" id="IPR036148">
    <property type="entry name" value="MmgE/PrpD_sf"/>
</dbReference>
<evidence type="ECO:0000259" key="2">
    <source>
        <dbReference type="Pfam" id="PF03972"/>
    </source>
</evidence>
<dbReference type="EMBL" id="BMFY01000006">
    <property type="protein sequence ID" value="GGA15071.1"/>
    <property type="molecule type" value="Genomic_DNA"/>
</dbReference>
<evidence type="ECO:0000313" key="5">
    <source>
        <dbReference type="Proteomes" id="UP000616114"/>
    </source>
</evidence>
<dbReference type="PANTHER" id="PTHR16943:SF8">
    <property type="entry name" value="2-METHYLCITRATE DEHYDRATASE"/>
    <property type="match status" value="1"/>
</dbReference>
<comment type="similarity">
    <text evidence="1">Belongs to the PrpD family.</text>
</comment>
<dbReference type="Gene3D" id="3.30.1330.120">
    <property type="entry name" value="2-methylcitrate dehydratase PrpD"/>
    <property type="match status" value="1"/>
</dbReference>
<dbReference type="Pfam" id="PF03972">
    <property type="entry name" value="MmgE_PrpD_N"/>
    <property type="match status" value="1"/>
</dbReference>
<accession>A0A8J2TYE6</accession>
<dbReference type="InterPro" id="IPR045337">
    <property type="entry name" value="MmgE_PrpD_C"/>
</dbReference>
<evidence type="ECO:0008006" key="6">
    <source>
        <dbReference type="Google" id="ProtNLM"/>
    </source>
</evidence>
<name>A0A8J2TYE6_9MICO</name>
<protein>
    <recommendedName>
        <fullName evidence="6">2-methylcitrate dehydratase PrpD</fullName>
    </recommendedName>
</protein>
<gene>
    <name evidence="4" type="ORF">GCM10011333_17640</name>
</gene>
<organism evidence="4 5">
    <name type="scientific">Sediminivirga luteola</name>
    <dbReference type="NCBI Taxonomy" id="1774748"/>
    <lineage>
        <taxon>Bacteria</taxon>
        <taxon>Bacillati</taxon>
        <taxon>Actinomycetota</taxon>
        <taxon>Actinomycetes</taxon>
        <taxon>Micrococcales</taxon>
        <taxon>Brevibacteriaceae</taxon>
        <taxon>Sediminivirga</taxon>
    </lineage>
</organism>
<dbReference type="AlphaFoldDB" id="A0A8J2TYE6"/>
<dbReference type="InterPro" id="IPR005656">
    <property type="entry name" value="MmgE_PrpD"/>
</dbReference>
<reference evidence="4" key="2">
    <citation type="submission" date="2020-09" db="EMBL/GenBank/DDBJ databases">
        <authorList>
            <person name="Sun Q."/>
            <person name="Zhou Y."/>
        </authorList>
    </citation>
    <scope>NUCLEOTIDE SEQUENCE</scope>
    <source>
        <strain evidence="4">CGMCC 1.12785</strain>
    </source>
</reference>
<dbReference type="InterPro" id="IPR042183">
    <property type="entry name" value="MmgE/PrpD_sf_1"/>
</dbReference>
<feature type="domain" description="MmgE/PrpD C-terminal" evidence="3">
    <location>
        <begin position="266"/>
        <end position="430"/>
    </location>
</feature>
<dbReference type="InterPro" id="IPR042188">
    <property type="entry name" value="MmgE/PrpD_sf_2"/>
</dbReference>